<evidence type="ECO:0000256" key="6">
    <source>
        <dbReference type="ARBA" id="ARBA00022723"/>
    </source>
</evidence>
<dbReference type="EMBL" id="CP002959">
    <property type="protein sequence ID" value="AFM13404.1"/>
    <property type="molecule type" value="Genomic_DNA"/>
</dbReference>
<evidence type="ECO:0000256" key="12">
    <source>
        <dbReference type="ARBA" id="ARBA00023136"/>
    </source>
</evidence>
<evidence type="ECO:0000256" key="5">
    <source>
        <dbReference type="ARBA" id="ARBA00022692"/>
    </source>
</evidence>
<feature type="transmembrane region" description="Helical" evidence="18">
    <location>
        <begin position="148"/>
        <end position="166"/>
    </location>
</feature>
<evidence type="ECO:0000256" key="7">
    <source>
        <dbReference type="ARBA" id="ARBA00022741"/>
    </source>
</evidence>
<keyword evidence="11" id="KW-0115">cAMP biosynthesis</keyword>
<keyword evidence="5 18" id="KW-0812">Transmembrane</keyword>
<evidence type="ECO:0000313" key="21">
    <source>
        <dbReference type="Proteomes" id="UP000006048"/>
    </source>
</evidence>
<dbReference type="Pfam" id="PF00211">
    <property type="entry name" value="Guanylate_cyc"/>
    <property type="match status" value="1"/>
</dbReference>
<gene>
    <name evidence="20" type="ordered locus">Turpa_2765</name>
</gene>
<keyword evidence="13 17" id="KW-0456">Lyase</keyword>
<evidence type="ECO:0000259" key="19">
    <source>
        <dbReference type="PROSITE" id="PS50125"/>
    </source>
</evidence>
<dbReference type="FunFam" id="3.30.70.1230:FF:000033">
    <property type="entry name" value="Adenylate cyclase"/>
    <property type="match status" value="1"/>
</dbReference>
<dbReference type="STRING" id="869212.Turpa_2765"/>
<comment type="similarity">
    <text evidence="17">Belongs to the adenylyl cyclase class-4/guanylyl cyclase family.</text>
</comment>
<feature type="domain" description="Guanylate cyclase" evidence="19">
    <location>
        <begin position="247"/>
        <end position="378"/>
    </location>
</feature>
<feature type="transmembrane region" description="Helical" evidence="18">
    <location>
        <begin position="31"/>
        <end position="51"/>
    </location>
</feature>
<feature type="transmembrane region" description="Helical" evidence="18">
    <location>
        <begin position="122"/>
        <end position="141"/>
    </location>
</feature>
<evidence type="ECO:0000256" key="17">
    <source>
        <dbReference type="RuleBase" id="RU000405"/>
    </source>
</evidence>
<dbReference type="InterPro" id="IPR018297">
    <property type="entry name" value="A/G_cyclase_CS"/>
</dbReference>
<dbReference type="PANTHER" id="PTHR11920">
    <property type="entry name" value="GUANYLYL CYCLASE"/>
    <property type="match status" value="1"/>
</dbReference>
<feature type="transmembrane region" description="Helical" evidence="18">
    <location>
        <begin position="94"/>
        <end position="116"/>
    </location>
</feature>
<keyword evidence="21" id="KW-1185">Reference proteome</keyword>
<dbReference type="InterPro" id="IPR029787">
    <property type="entry name" value="Nucleotide_cyclase"/>
</dbReference>
<evidence type="ECO:0000256" key="18">
    <source>
        <dbReference type="SAM" id="Phobius"/>
    </source>
</evidence>
<accession>I4B7Z7</accession>
<dbReference type="PATRIC" id="fig|869212.3.peg.2787"/>
<evidence type="ECO:0000256" key="2">
    <source>
        <dbReference type="ARBA" id="ARBA00004370"/>
    </source>
</evidence>
<dbReference type="GO" id="GO:0046872">
    <property type="term" value="F:metal ion binding"/>
    <property type="evidence" value="ECO:0007669"/>
    <property type="project" value="UniProtKB-KW"/>
</dbReference>
<keyword evidence="9" id="KW-0460">Magnesium</keyword>
<proteinExistence type="inferred from homology"/>
<comment type="catalytic activity">
    <reaction evidence="1">
        <text>ATP = 3',5'-cyclic AMP + diphosphate</text>
        <dbReference type="Rhea" id="RHEA:15389"/>
        <dbReference type="ChEBI" id="CHEBI:30616"/>
        <dbReference type="ChEBI" id="CHEBI:33019"/>
        <dbReference type="ChEBI" id="CHEBI:58165"/>
        <dbReference type="EC" id="4.6.1.1"/>
    </reaction>
</comment>
<evidence type="ECO:0000256" key="15">
    <source>
        <dbReference type="ARBA" id="ARBA00032637"/>
    </source>
</evidence>
<dbReference type="PANTHER" id="PTHR11920:SF335">
    <property type="entry name" value="GUANYLATE CYCLASE"/>
    <property type="match status" value="1"/>
</dbReference>
<evidence type="ECO:0000256" key="3">
    <source>
        <dbReference type="ARBA" id="ARBA00012201"/>
    </source>
</evidence>
<evidence type="ECO:0000256" key="8">
    <source>
        <dbReference type="ARBA" id="ARBA00022840"/>
    </source>
</evidence>
<dbReference type="SMART" id="SM00044">
    <property type="entry name" value="CYCc"/>
    <property type="match status" value="1"/>
</dbReference>
<comment type="subunit">
    <text evidence="16">Homodimer. Can also exist as monomer.</text>
</comment>
<evidence type="ECO:0000313" key="20">
    <source>
        <dbReference type="EMBL" id="AFM13404.1"/>
    </source>
</evidence>
<reference evidence="20 21" key="1">
    <citation type="submission" date="2012-06" db="EMBL/GenBank/DDBJ databases">
        <title>The complete chromosome of genome of Turneriella parva DSM 21527.</title>
        <authorList>
            <consortium name="US DOE Joint Genome Institute (JGI-PGF)"/>
            <person name="Lucas S."/>
            <person name="Han J."/>
            <person name="Lapidus A."/>
            <person name="Bruce D."/>
            <person name="Goodwin L."/>
            <person name="Pitluck S."/>
            <person name="Peters L."/>
            <person name="Kyrpides N."/>
            <person name="Mavromatis K."/>
            <person name="Ivanova N."/>
            <person name="Mikhailova N."/>
            <person name="Chertkov O."/>
            <person name="Detter J.C."/>
            <person name="Tapia R."/>
            <person name="Han C."/>
            <person name="Land M."/>
            <person name="Hauser L."/>
            <person name="Markowitz V."/>
            <person name="Cheng J.-F."/>
            <person name="Hugenholtz P."/>
            <person name="Woyke T."/>
            <person name="Wu D."/>
            <person name="Gronow S."/>
            <person name="Wellnitz S."/>
            <person name="Brambilla E."/>
            <person name="Klenk H.-P."/>
            <person name="Eisen J.A."/>
        </authorList>
    </citation>
    <scope>NUCLEOTIDE SEQUENCE [LARGE SCALE GENOMIC DNA]</scope>
    <source>
        <strain evidence="21">ATCC BAA-1111 / DSM 21527 / NCTC 11395 / H</strain>
    </source>
</reference>
<dbReference type="GO" id="GO:0005886">
    <property type="term" value="C:plasma membrane"/>
    <property type="evidence" value="ECO:0007669"/>
    <property type="project" value="UniProtKB-ARBA"/>
</dbReference>
<dbReference type="GO" id="GO:0006171">
    <property type="term" value="P:cAMP biosynthetic process"/>
    <property type="evidence" value="ECO:0007669"/>
    <property type="project" value="UniProtKB-KW"/>
</dbReference>
<comment type="subcellular location">
    <subcellularLocation>
        <location evidence="2">Membrane</location>
    </subcellularLocation>
</comment>
<evidence type="ECO:0000256" key="11">
    <source>
        <dbReference type="ARBA" id="ARBA00022998"/>
    </source>
</evidence>
<name>I4B7Z7_TURPD</name>
<dbReference type="GO" id="GO:0004016">
    <property type="term" value="F:adenylate cyclase activity"/>
    <property type="evidence" value="ECO:0007669"/>
    <property type="project" value="UniProtKB-EC"/>
</dbReference>
<evidence type="ECO:0000256" key="14">
    <source>
        <dbReference type="ARBA" id="ARBA00032597"/>
    </source>
</evidence>
<dbReference type="SUPFAM" id="SSF55073">
    <property type="entry name" value="Nucleotide cyclase"/>
    <property type="match status" value="1"/>
</dbReference>
<dbReference type="RefSeq" id="WP_014803906.1">
    <property type="nucleotide sequence ID" value="NC_018020.1"/>
</dbReference>
<evidence type="ECO:0000256" key="4">
    <source>
        <dbReference type="ARBA" id="ARBA00021420"/>
    </source>
</evidence>
<sequence>MKLLAPKSWPLFWPIPIEHYDHVKNILTRELFWNVRLALSGLGIAIALYYWLLSRETSLAGQLNMIVTQGLATAAILAYFIFGENLVSPIRLRMVVASALAATSGAVLGLGLYLQLPLVRDFYSLTTIFTMIVGVTGAASFTFTVSPLTFLCFTLPFALPAFVWLWRSAPGIAGQVLIAMVLPYCTSIFFLVLREYRRRVNLILTELNLKREQERSESLLLNILPFDTAQELKHLGKAVPVEYEKVTVAFTDFVGFTRIAEKLSPRDLIDELDRCFSYFDQVTEKYGLEKLKTIGDSFMCAGGLPRKNTTHAIDCALAALEIQAFMNQMKQIKHNQGLDYWELRLGMHTGPLVAGVVGEKKFAYDVWGDTVNTASRMESSGTAGAINISRPLYEELRFLFTCEFRGTVNAKNKGDLEMYYLRGIRRKFSVNGEGRVPNDRFREIYSRIERGAKLVPRAGRKTTLST</sequence>
<dbReference type="Gene3D" id="3.30.70.1230">
    <property type="entry name" value="Nucleotide cyclase"/>
    <property type="match status" value="1"/>
</dbReference>
<dbReference type="EC" id="4.6.1.1" evidence="3"/>
<organism evidence="20 21">
    <name type="scientific">Turneriella parva (strain ATCC BAA-1111 / DSM 21527 / NCTC 11395 / H)</name>
    <name type="common">Leptospira parva</name>
    <dbReference type="NCBI Taxonomy" id="869212"/>
    <lineage>
        <taxon>Bacteria</taxon>
        <taxon>Pseudomonadati</taxon>
        <taxon>Spirochaetota</taxon>
        <taxon>Spirochaetia</taxon>
        <taxon>Leptospirales</taxon>
        <taxon>Leptospiraceae</taxon>
        <taxon>Turneriella</taxon>
    </lineage>
</organism>
<dbReference type="GO" id="GO:0005524">
    <property type="term" value="F:ATP binding"/>
    <property type="evidence" value="ECO:0007669"/>
    <property type="project" value="UniProtKB-KW"/>
</dbReference>
<keyword evidence="12 18" id="KW-0472">Membrane</keyword>
<evidence type="ECO:0000256" key="1">
    <source>
        <dbReference type="ARBA" id="ARBA00001593"/>
    </source>
</evidence>
<dbReference type="Proteomes" id="UP000006048">
    <property type="component" value="Chromosome"/>
</dbReference>
<dbReference type="PROSITE" id="PS00452">
    <property type="entry name" value="GUANYLATE_CYCLASE_1"/>
    <property type="match status" value="1"/>
</dbReference>
<dbReference type="KEGG" id="tpx:Turpa_2765"/>
<evidence type="ECO:0000256" key="13">
    <source>
        <dbReference type="ARBA" id="ARBA00023239"/>
    </source>
</evidence>
<dbReference type="OrthoDB" id="315417at2"/>
<dbReference type="CDD" id="cd07302">
    <property type="entry name" value="CHD"/>
    <property type="match status" value="1"/>
</dbReference>
<evidence type="ECO:0000256" key="10">
    <source>
        <dbReference type="ARBA" id="ARBA00022989"/>
    </source>
</evidence>
<keyword evidence="8" id="KW-0067">ATP-binding</keyword>
<evidence type="ECO:0000256" key="9">
    <source>
        <dbReference type="ARBA" id="ARBA00022842"/>
    </source>
</evidence>
<dbReference type="InterPro" id="IPR050401">
    <property type="entry name" value="Cyclic_nucleotide_synthase"/>
</dbReference>
<dbReference type="AlphaFoldDB" id="I4B7Z7"/>
<dbReference type="HOGENOM" id="CLU_001072_14_1_12"/>
<dbReference type="InterPro" id="IPR001054">
    <property type="entry name" value="A/G_cyclase"/>
</dbReference>
<keyword evidence="6" id="KW-0479">Metal-binding</keyword>
<feature type="transmembrane region" description="Helical" evidence="18">
    <location>
        <begin position="172"/>
        <end position="193"/>
    </location>
</feature>
<feature type="transmembrane region" description="Helical" evidence="18">
    <location>
        <begin position="63"/>
        <end position="82"/>
    </location>
</feature>
<keyword evidence="10 18" id="KW-1133">Transmembrane helix</keyword>
<evidence type="ECO:0000256" key="16">
    <source>
        <dbReference type="ARBA" id="ARBA00064436"/>
    </source>
</evidence>
<dbReference type="GO" id="GO:0035556">
    <property type="term" value="P:intracellular signal transduction"/>
    <property type="evidence" value="ECO:0007669"/>
    <property type="project" value="InterPro"/>
</dbReference>
<protein>
    <recommendedName>
        <fullName evidence="4">Adenylate cyclase</fullName>
        <ecNumber evidence="3">4.6.1.1</ecNumber>
    </recommendedName>
    <alternativeName>
        <fullName evidence="14">ATP pyrophosphate-lyase</fullName>
    </alternativeName>
    <alternativeName>
        <fullName evidence="15">Adenylyl cyclase</fullName>
    </alternativeName>
</protein>
<keyword evidence="7" id="KW-0547">Nucleotide-binding</keyword>
<dbReference type="PROSITE" id="PS50125">
    <property type="entry name" value="GUANYLATE_CYCLASE_2"/>
    <property type="match status" value="1"/>
</dbReference>